<name>A0A329UKS0_9FIRM</name>
<dbReference type="EMBL" id="PRLF01000036">
    <property type="protein sequence ID" value="RAW62746.1"/>
    <property type="molecule type" value="Genomic_DNA"/>
</dbReference>
<dbReference type="GO" id="GO:0005524">
    <property type="term" value="F:ATP binding"/>
    <property type="evidence" value="ECO:0007669"/>
    <property type="project" value="UniProtKB-KW"/>
</dbReference>
<accession>A0A329UKS0</accession>
<keyword evidence="1" id="KW-0547">Nucleotide-binding</keyword>
<organism evidence="1 3">
    <name type="scientific">Faecalibacterium prausnitzii</name>
    <dbReference type="NCBI Taxonomy" id="853"/>
    <lineage>
        <taxon>Bacteria</taxon>
        <taxon>Bacillati</taxon>
        <taxon>Bacillota</taxon>
        <taxon>Clostridia</taxon>
        <taxon>Eubacteriales</taxon>
        <taxon>Oscillospiraceae</taxon>
        <taxon>Faecalibacterium</taxon>
    </lineage>
</organism>
<keyword evidence="1" id="KW-0067">ATP-binding</keyword>
<sequence length="29" mass="3494">MNDLFIQGLTIDWNRVRPYNYVRQIPAIS</sequence>
<proteinExistence type="predicted"/>
<evidence type="ECO:0000313" key="2">
    <source>
        <dbReference type="EMBL" id="RAW62746.1"/>
    </source>
</evidence>
<evidence type="ECO:0000313" key="3">
    <source>
        <dbReference type="Proteomes" id="UP000250550"/>
    </source>
</evidence>
<dbReference type="EMBL" id="PRLF01000058">
    <property type="protein sequence ID" value="RAW62167.1"/>
    <property type="molecule type" value="Genomic_DNA"/>
</dbReference>
<feature type="non-terminal residue" evidence="1">
    <location>
        <position position="29"/>
    </location>
</feature>
<dbReference type="Proteomes" id="UP000250550">
    <property type="component" value="Unassembled WGS sequence"/>
</dbReference>
<evidence type="ECO:0000313" key="1">
    <source>
        <dbReference type="EMBL" id="RAW62167.1"/>
    </source>
</evidence>
<comment type="caution">
    <text evidence="1">The sequence shown here is derived from an EMBL/GenBank/DDBJ whole genome shotgun (WGS) entry which is preliminary data.</text>
</comment>
<gene>
    <name evidence="2" type="ORF">C4N21_14255</name>
    <name evidence="1" type="ORF">C4N21_14785</name>
</gene>
<protein>
    <submittedName>
        <fullName evidence="1">ABC transporter ATP-binding protein</fullName>
    </submittedName>
</protein>
<reference evidence="1 3" key="1">
    <citation type="submission" date="2018-02" db="EMBL/GenBank/DDBJ databases">
        <title>Complete genome sequencing of Faecalibacterium prausnitzii strains isolated from the human gut.</title>
        <authorList>
            <person name="Fitzgerald B.C."/>
            <person name="Shkoporov A.N."/>
            <person name="Ross P.R."/>
            <person name="Hill C."/>
        </authorList>
    </citation>
    <scope>NUCLEOTIDE SEQUENCE [LARGE SCALE GENOMIC DNA]</scope>
    <source>
        <strain evidence="1 3">APC924/119</strain>
    </source>
</reference>
<dbReference type="AlphaFoldDB" id="A0A329UKS0"/>